<name>A0A1D8KLA0_9CAUD</name>
<reference evidence="4 5" key="1">
    <citation type="journal article" date="2016" name="Virology">
        <title>The genomic content and context of auxiliary metabolic genes in marine cyanomyoviruses.</title>
        <authorList>
            <person name="Crummett L.T."/>
            <person name="Puxty R.J."/>
            <person name="Weihe C."/>
            <person name="Marston M.F."/>
            <person name="Martiny J.B."/>
        </authorList>
    </citation>
    <scope>NUCLEOTIDE SEQUENCE [LARGE SCALE GENOMIC DNA]</scope>
    <source>
        <strain evidence="1">0309CC44</strain>
        <strain evidence="2">0809SB33</strain>
        <strain evidence="3">1010NB23</strain>
    </source>
</reference>
<dbReference type="EMBL" id="KU686200">
    <property type="protein sequence ID" value="AOV59404.1"/>
    <property type="molecule type" value="Genomic_DNA"/>
</dbReference>
<dbReference type="Proteomes" id="UP000241987">
    <property type="component" value="Segment"/>
</dbReference>
<dbReference type="KEGG" id="vg:30305948"/>
<protein>
    <submittedName>
        <fullName evidence="1">Uncharacterized protein</fullName>
    </submittedName>
</protein>
<dbReference type="EMBL" id="KU686202">
    <property type="protein sequence ID" value="AOV59880.1"/>
    <property type="molecule type" value="Genomic_DNA"/>
</dbReference>
<evidence type="ECO:0000313" key="3">
    <source>
        <dbReference type="EMBL" id="AOV59880.1"/>
    </source>
</evidence>
<organism evidence="1 6">
    <name type="scientific">Synechococcus phage S-CAM4</name>
    <dbReference type="NCBI Taxonomy" id="1883367"/>
    <lineage>
        <taxon>Viruses</taxon>
        <taxon>Duplodnaviria</taxon>
        <taxon>Heunggongvirae</taxon>
        <taxon>Uroviricota</taxon>
        <taxon>Caudoviricetes</taxon>
        <taxon>Pantevenvirales</taxon>
        <taxon>Kyanoviridae</taxon>
        <taxon>Potamoivirus</taxon>
        <taxon>Potamoivirus cam4</taxon>
    </lineage>
</organism>
<dbReference type="GeneID" id="30305948"/>
<accession>A0A1D8KLA0</accession>
<dbReference type="Proteomes" id="UP000240822">
    <property type="component" value="Segment"/>
</dbReference>
<keyword evidence="4" id="KW-1185">Reference proteome</keyword>
<evidence type="ECO:0000313" key="5">
    <source>
        <dbReference type="Proteomes" id="UP000240822"/>
    </source>
</evidence>
<dbReference type="RefSeq" id="YP_009320614.1">
    <property type="nucleotide sequence ID" value="NC_031900.1"/>
</dbReference>
<evidence type="ECO:0000313" key="6">
    <source>
        <dbReference type="Proteomes" id="UP000241987"/>
    </source>
</evidence>
<evidence type="ECO:0000313" key="2">
    <source>
        <dbReference type="EMBL" id="AOV59642.1"/>
    </source>
</evidence>
<evidence type="ECO:0000313" key="1">
    <source>
        <dbReference type="EMBL" id="AOV59404.1"/>
    </source>
</evidence>
<dbReference type="EMBL" id="KU686201">
    <property type="protein sequence ID" value="AOV59642.1"/>
    <property type="molecule type" value="Genomic_DNA"/>
</dbReference>
<evidence type="ECO:0000313" key="4">
    <source>
        <dbReference type="Proteomes" id="UP000217816"/>
    </source>
</evidence>
<proteinExistence type="predicted"/>
<gene>
    <name evidence="1" type="ORF">C440309_181</name>
    <name evidence="3" type="ORF">N231010_181</name>
    <name evidence="2" type="ORF">S330809_181</name>
</gene>
<sequence length="82" mass="9524">MLSARCKLCNKELTSNSKVQFCGCPNQMKVVDDTVGAIDLGQVVLTKHDNNIKYHGILTPDDLKYQEERRQRKVRRITFEER</sequence>
<dbReference type="Proteomes" id="UP000217816">
    <property type="component" value="Segment"/>
</dbReference>